<dbReference type="Proteomes" id="UP000067689">
    <property type="component" value="Chromosome"/>
</dbReference>
<dbReference type="KEGG" id="aer:AERYTH_16885"/>
<accession>A0A0U4CUG7</accession>
<organism evidence="2 3">
    <name type="scientific">Aeromicrobium erythreum</name>
    <dbReference type="NCBI Taxonomy" id="2041"/>
    <lineage>
        <taxon>Bacteria</taxon>
        <taxon>Bacillati</taxon>
        <taxon>Actinomycetota</taxon>
        <taxon>Actinomycetes</taxon>
        <taxon>Propionibacteriales</taxon>
        <taxon>Nocardioidaceae</taxon>
        <taxon>Aeromicrobium</taxon>
    </lineage>
</organism>
<proteinExistence type="predicted"/>
<evidence type="ECO:0000313" key="2">
    <source>
        <dbReference type="EMBL" id="ALX06252.1"/>
    </source>
</evidence>
<name>A0A0U4CUG7_9ACTN</name>
<feature type="transmembrane region" description="Helical" evidence="1">
    <location>
        <begin position="59"/>
        <end position="79"/>
    </location>
</feature>
<protein>
    <submittedName>
        <fullName evidence="2">Uncharacterized protein</fullName>
    </submittedName>
</protein>
<keyword evidence="3" id="KW-1185">Reference proteome</keyword>
<dbReference type="OrthoDB" id="3824423at2"/>
<dbReference type="RefSeq" id="WP_067860999.1">
    <property type="nucleotide sequence ID" value="NZ_CP011502.1"/>
</dbReference>
<feature type="transmembrane region" description="Helical" evidence="1">
    <location>
        <begin position="116"/>
        <end position="141"/>
    </location>
</feature>
<dbReference type="PATRIC" id="fig|2041.4.peg.3532"/>
<evidence type="ECO:0000256" key="1">
    <source>
        <dbReference type="SAM" id="Phobius"/>
    </source>
</evidence>
<feature type="transmembrane region" description="Helical" evidence="1">
    <location>
        <begin position="85"/>
        <end position="104"/>
    </location>
</feature>
<dbReference type="AlphaFoldDB" id="A0A0U4CUG7"/>
<feature type="transmembrane region" description="Helical" evidence="1">
    <location>
        <begin position="25"/>
        <end position="47"/>
    </location>
</feature>
<gene>
    <name evidence="2" type="ORF">AERYTH_16885</name>
</gene>
<sequence length="148" mass="14953">MPDAVDGPFRPVLQDYQPVEPSYNVFSGVFPAIVGGSVGTTLGMLAIARRLRVSPAVQAAVVGIGVVGVALGVALALGTTLSNAVSFRVGGLAAFAGQLPLLLRPFRAWQARGDDVASFWGVGVAATIAGLLASAVIGLSVPGIRDTL</sequence>
<reference evidence="2 3" key="1">
    <citation type="journal article" date="1991" name="Int. J. Syst. Bacteriol.">
        <title>Description of the erythromycin-producing bacterium Arthrobacter sp. strain NRRL B-3381 as Aeromicrobium erythreum gen. nov., sp. nov.</title>
        <authorList>
            <person name="Miller E.S."/>
            <person name="Woese C.R."/>
            <person name="Brenner S."/>
        </authorList>
    </citation>
    <scope>NUCLEOTIDE SEQUENCE [LARGE SCALE GENOMIC DNA]</scope>
    <source>
        <strain evidence="2 3">AR18</strain>
    </source>
</reference>
<keyword evidence="1" id="KW-0812">Transmembrane</keyword>
<dbReference type="STRING" id="2041.AERYTH_16885"/>
<dbReference type="EMBL" id="CP011502">
    <property type="protein sequence ID" value="ALX06252.1"/>
    <property type="molecule type" value="Genomic_DNA"/>
</dbReference>
<keyword evidence="1" id="KW-0472">Membrane</keyword>
<keyword evidence="1" id="KW-1133">Transmembrane helix</keyword>
<evidence type="ECO:0000313" key="3">
    <source>
        <dbReference type="Proteomes" id="UP000067689"/>
    </source>
</evidence>